<evidence type="ECO:0000313" key="3">
    <source>
        <dbReference type="EMBL" id="GBG30627.1"/>
    </source>
</evidence>
<dbReference type="EMBL" id="BEYU01000079">
    <property type="protein sequence ID" value="GBG30627.1"/>
    <property type="molecule type" value="Genomic_DNA"/>
</dbReference>
<dbReference type="GO" id="GO:0000288">
    <property type="term" value="P:nuclear-transcribed mRNA catabolic process, deadenylation-dependent decay"/>
    <property type="evidence" value="ECO:0007669"/>
    <property type="project" value="TreeGrafter"/>
</dbReference>
<sequence>MSGATGSAAPLWRAAFVRRLPREGKLSVSLETLEAGATSTTLLGNLLRDPSEEVSRTLARLGKTLAKHHRRKRPAPCCEVELHDSSKIDGGLTAQRALTDLGAAILVNGSERFPIRVHHPRVHEVNVRGFAIEGCPIAPWIQGDDLADATLHWTWAYADAESSTNDAANASDTSKSDDNKDPTPPAPPSVDNGIASASANVIARSRVYTPTKADRGRKLRVTCTADGDFPVPATCDIDGLVLESPPWDAMRDRVQAQPQGTVRVLSYNVLADTYSHTWDEMYPYCDPAHRDIRYRAPLLAREVGLCDPDVICMQEVDAKMVDFWSALLEPEFVCHYTPKDGSGMEGCFFAARKTRYRVAHFEAVSFRDLVKRRRDDALWLNHLLQSIESLEHSISRVTSIAQLAVLEPVSGTSVAKVREDVPLIVTNTHSFFHPGAGNIRCIQAKLLADLVQEKRRARGRKDAVIMCGDWNAQSYDLSLQFLLHGTIGADHPEWATSSIFQFESKANLARDVIFEDAGKDSQRYMDILSQTTGSGRARPISDLRKQVEAVDDGYSLVDKLNVVAELKNGLAWHEDAADRVAIGDMIAQMQSHLVASRTQLIAAQRARTEAHGDVASGQDHAVGCGARLSHSLNLFSAYGKPEFTNFVGNWQGDLDWILCSRELVAVAQTAPIPSKATLQVDTALPSRTFPSDHVSLCADLRVKGPGGQEAGQ</sequence>
<feature type="region of interest" description="Disordered" evidence="1">
    <location>
        <begin position="162"/>
        <end position="195"/>
    </location>
</feature>
<dbReference type="InterPro" id="IPR036691">
    <property type="entry name" value="Endo/exonu/phosph_ase_sf"/>
</dbReference>
<dbReference type="AlphaFoldDB" id="A0A2R5GIB2"/>
<dbReference type="Gene3D" id="3.60.10.10">
    <property type="entry name" value="Endonuclease/exonuclease/phosphatase"/>
    <property type="match status" value="1"/>
</dbReference>
<keyword evidence="4" id="KW-1185">Reference proteome</keyword>
<comment type="caution">
    <text evidence="3">The sequence shown here is derived from an EMBL/GenBank/DDBJ whole genome shotgun (WGS) entry which is preliminary data.</text>
</comment>
<dbReference type="InParanoid" id="A0A2R5GIB2"/>
<feature type="compositionally biased region" description="Polar residues" evidence="1">
    <location>
        <begin position="162"/>
        <end position="173"/>
    </location>
</feature>
<dbReference type="PANTHER" id="PTHR12121">
    <property type="entry name" value="CARBON CATABOLITE REPRESSOR PROTEIN 4"/>
    <property type="match status" value="1"/>
</dbReference>
<dbReference type="InterPro" id="IPR005135">
    <property type="entry name" value="Endo/exonuclease/phosphatase"/>
</dbReference>
<evidence type="ECO:0000256" key="1">
    <source>
        <dbReference type="SAM" id="MobiDB-lite"/>
    </source>
</evidence>
<accession>A0A2R5GIB2</accession>
<protein>
    <submittedName>
        <fullName evidence="3">Glucose-repressible alcohol dehydrogenase transcriptional effector</fullName>
    </submittedName>
</protein>
<proteinExistence type="predicted"/>
<dbReference type="GO" id="GO:0005739">
    <property type="term" value="C:mitochondrion"/>
    <property type="evidence" value="ECO:0007669"/>
    <property type="project" value="TreeGrafter"/>
</dbReference>
<dbReference type="InterPro" id="IPR050410">
    <property type="entry name" value="CCR4/nocturin_mRNA_transcr"/>
</dbReference>
<dbReference type="OrthoDB" id="412787at2759"/>
<dbReference type="SUPFAM" id="SSF56219">
    <property type="entry name" value="DNase I-like"/>
    <property type="match status" value="1"/>
</dbReference>
<dbReference type="GO" id="GO:0000175">
    <property type="term" value="F:3'-5'-RNA exonuclease activity"/>
    <property type="evidence" value="ECO:0007669"/>
    <property type="project" value="TreeGrafter"/>
</dbReference>
<gene>
    <name evidence="3" type="ORF">FCC1311_068472</name>
</gene>
<dbReference type="Pfam" id="PF03372">
    <property type="entry name" value="Exo_endo_phos"/>
    <property type="match status" value="1"/>
</dbReference>
<dbReference type="PANTHER" id="PTHR12121:SF37">
    <property type="entry name" value="2',5'-PHOSPHODIESTERASE 12"/>
    <property type="match status" value="1"/>
</dbReference>
<feature type="domain" description="Endonuclease/exonuclease/phosphatase" evidence="2">
    <location>
        <begin position="266"/>
        <end position="480"/>
    </location>
</feature>
<name>A0A2R5GIB2_9STRA</name>
<evidence type="ECO:0000259" key="2">
    <source>
        <dbReference type="Pfam" id="PF03372"/>
    </source>
</evidence>
<reference evidence="3 4" key="1">
    <citation type="submission" date="2017-12" db="EMBL/GenBank/DDBJ databases">
        <title>Sequencing, de novo assembly and annotation of complete genome of a new Thraustochytrid species, strain FCC1311.</title>
        <authorList>
            <person name="Sedici K."/>
            <person name="Godart F."/>
            <person name="Aiese Cigliano R."/>
            <person name="Sanseverino W."/>
            <person name="Barakat M."/>
            <person name="Ortet P."/>
            <person name="Marechal E."/>
            <person name="Cagnac O."/>
            <person name="Amato A."/>
        </authorList>
    </citation>
    <scope>NUCLEOTIDE SEQUENCE [LARGE SCALE GENOMIC DNA]</scope>
</reference>
<organism evidence="3 4">
    <name type="scientific">Hondaea fermentalgiana</name>
    <dbReference type="NCBI Taxonomy" id="2315210"/>
    <lineage>
        <taxon>Eukaryota</taxon>
        <taxon>Sar</taxon>
        <taxon>Stramenopiles</taxon>
        <taxon>Bigyra</taxon>
        <taxon>Labyrinthulomycetes</taxon>
        <taxon>Thraustochytrida</taxon>
        <taxon>Thraustochytriidae</taxon>
        <taxon>Hondaea</taxon>
    </lineage>
</organism>
<evidence type="ECO:0000313" key="4">
    <source>
        <dbReference type="Proteomes" id="UP000241890"/>
    </source>
</evidence>
<dbReference type="Proteomes" id="UP000241890">
    <property type="component" value="Unassembled WGS sequence"/>
</dbReference>